<feature type="region of interest" description="Disordered" evidence="2">
    <location>
        <begin position="340"/>
        <end position="368"/>
    </location>
</feature>
<dbReference type="AlphaFoldDB" id="A0AAW1LY44"/>
<proteinExistence type="inferred from homology"/>
<dbReference type="FunFam" id="1.10.10.10:FF:000029">
    <property type="entry name" value="Proliferation-associated 2G4, a"/>
    <property type="match status" value="1"/>
</dbReference>
<comment type="similarity">
    <text evidence="1">Belongs to the peptidase M24 family.</text>
</comment>
<dbReference type="Pfam" id="PF00557">
    <property type="entry name" value="Peptidase_M24"/>
    <property type="match status" value="1"/>
</dbReference>
<evidence type="ECO:0000313" key="4">
    <source>
        <dbReference type="EMBL" id="KAK9739091.1"/>
    </source>
</evidence>
<gene>
    <name evidence="4" type="ORF">QE152_g9358</name>
</gene>
<keyword evidence="5" id="KW-1185">Reference proteome</keyword>
<dbReference type="Gene3D" id="3.90.230.10">
    <property type="entry name" value="Creatinase/methionine aminopeptidase superfamily"/>
    <property type="match status" value="1"/>
</dbReference>
<protein>
    <submittedName>
        <fullName evidence="4">Metallopeptidase family M24</fullName>
    </submittedName>
</protein>
<evidence type="ECO:0000256" key="1">
    <source>
        <dbReference type="ARBA" id="ARBA00007319"/>
    </source>
</evidence>
<dbReference type="CDD" id="cd01089">
    <property type="entry name" value="PA2G4-like"/>
    <property type="match status" value="1"/>
</dbReference>
<dbReference type="Gene3D" id="1.10.10.10">
    <property type="entry name" value="Winged helix-like DNA-binding domain superfamily/Winged helix DNA-binding domain"/>
    <property type="match status" value="1"/>
</dbReference>
<reference evidence="4 5" key="1">
    <citation type="journal article" date="2024" name="BMC Genomics">
        <title>De novo assembly and annotation of Popillia japonica's genome with initial clues to its potential as an invasive pest.</title>
        <authorList>
            <person name="Cucini C."/>
            <person name="Boschi S."/>
            <person name="Funari R."/>
            <person name="Cardaioli E."/>
            <person name="Iannotti N."/>
            <person name="Marturano G."/>
            <person name="Paoli F."/>
            <person name="Bruttini M."/>
            <person name="Carapelli A."/>
            <person name="Frati F."/>
            <person name="Nardi F."/>
        </authorList>
    </citation>
    <scope>NUCLEOTIDE SEQUENCE [LARGE SCALE GENOMIC DNA]</scope>
    <source>
        <strain evidence="4">DMR45628</strain>
    </source>
</reference>
<dbReference type="InterPro" id="IPR036388">
    <property type="entry name" value="WH-like_DNA-bd_sf"/>
</dbReference>
<dbReference type="EMBL" id="JASPKY010000079">
    <property type="protein sequence ID" value="KAK9739091.1"/>
    <property type="molecule type" value="Genomic_DNA"/>
</dbReference>
<evidence type="ECO:0000256" key="2">
    <source>
        <dbReference type="SAM" id="MobiDB-lite"/>
    </source>
</evidence>
<sequence>MADEKDVVEKTIAEDLVVTKYKMAGEIVNRVLKQVVDKCVAGASVREICEFGDTLLSEETGKVFKKEKELKKVPSEPDYTLKDEDLCKVDLGAHIDGFIAVVAHTIVIGASTENKIQGRKADCILAAHFASQAALRLLKPGNETYGITEAVQKIAEEYKCKPVEGMLSHQLKQFKIDGEKTIIQNPNDAQKKEHEKFEFDKHEVYAMDVLVSTGEGVGKEAETRVSIYKKTDEVYQLKLKASRMFYSEVRTKHGSMPFNLRSFEEETKTKMGVVECVNHKLIEPFQVLYEKPGEYVAHYKFTVLLMPNGPHKITGLPFEPELYQSEYSVTDPKIKSLLNSSANPKAAKKKKKKAENVVEQPMEVEAAA</sequence>
<dbReference type="SUPFAM" id="SSF46785">
    <property type="entry name" value="Winged helix' DNA-binding domain"/>
    <property type="match status" value="1"/>
</dbReference>
<dbReference type="SUPFAM" id="SSF55920">
    <property type="entry name" value="Creatinase/aminopeptidase"/>
    <property type="match status" value="1"/>
</dbReference>
<dbReference type="InterPro" id="IPR036390">
    <property type="entry name" value="WH_DNA-bd_sf"/>
</dbReference>
<dbReference type="Proteomes" id="UP001458880">
    <property type="component" value="Unassembled WGS sequence"/>
</dbReference>
<organism evidence="4 5">
    <name type="scientific">Popillia japonica</name>
    <name type="common">Japanese beetle</name>
    <dbReference type="NCBI Taxonomy" id="7064"/>
    <lineage>
        <taxon>Eukaryota</taxon>
        <taxon>Metazoa</taxon>
        <taxon>Ecdysozoa</taxon>
        <taxon>Arthropoda</taxon>
        <taxon>Hexapoda</taxon>
        <taxon>Insecta</taxon>
        <taxon>Pterygota</taxon>
        <taxon>Neoptera</taxon>
        <taxon>Endopterygota</taxon>
        <taxon>Coleoptera</taxon>
        <taxon>Polyphaga</taxon>
        <taxon>Scarabaeiformia</taxon>
        <taxon>Scarabaeidae</taxon>
        <taxon>Rutelinae</taxon>
        <taxon>Popillia</taxon>
    </lineage>
</organism>
<dbReference type="PANTHER" id="PTHR10804">
    <property type="entry name" value="PROTEASE FAMILY M24 METHIONYL AMINOPEPTIDASE, AMINOPEPTIDASE P"/>
    <property type="match status" value="1"/>
</dbReference>
<dbReference type="InterPro" id="IPR036005">
    <property type="entry name" value="Creatinase/aminopeptidase-like"/>
</dbReference>
<evidence type="ECO:0000313" key="5">
    <source>
        <dbReference type="Proteomes" id="UP001458880"/>
    </source>
</evidence>
<evidence type="ECO:0000259" key="3">
    <source>
        <dbReference type="Pfam" id="PF00557"/>
    </source>
</evidence>
<name>A0AAW1LY44_POPJA</name>
<feature type="domain" description="Peptidase M24" evidence="3">
    <location>
        <begin position="20"/>
        <end position="183"/>
    </location>
</feature>
<comment type="caution">
    <text evidence="4">The sequence shown here is derived from an EMBL/GenBank/DDBJ whole genome shotgun (WGS) entry which is preliminary data.</text>
</comment>
<accession>A0AAW1LY44</accession>
<dbReference type="InterPro" id="IPR000994">
    <property type="entry name" value="Pept_M24"/>
</dbReference>
<dbReference type="PANTHER" id="PTHR10804:SF11">
    <property type="entry name" value="PROLIFERATION-ASSOCIATED PROTEIN 2G4"/>
    <property type="match status" value="1"/>
</dbReference>
<dbReference type="InterPro" id="IPR047113">
    <property type="entry name" value="PA2G4/ARX1"/>
</dbReference>